<evidence type="ECO:0000313" key="2">
    <source>
        <dbReference type="EMBL" id="KAJ5195822.1"/>
    </source>
</evidence>
<proteinExistence type="predicted"/>
<dbReference type="EMBL" id="JAPQKQ010000005">
    <property type="protein sequence ID" value="KAJ5195822.1"/>
    <property type="molecule type" value="Genomic_DNA"/>
</dbReference>
<dbReference type="InterPro" id="IPR028994">
    <property type="entry name" value="Integrin_alpha_N"/>
</dbReference>
<dbReference type="Gene3D" id="3.40.50.1110">
    <property type="entry name" value="SGNH hydrolase"/>
    <property type="match status" value="1"/>
</dbReference>
<feature type="chain" id="PRO_5040911475" description="SGNH hydrolase-type esterase domain-containing protein" evidence="1">
    <location>
        <begin position="30"/>
        <end position="461"/>
    </location>
</feature>
<dbReference type="AlphaFoldDB" id="A0A9W9JH08"/>
<name>A0A9W9JH08_9EURO</name>
<dbReference type="SUPFAM" id="SSF69318">
    <property type="entry name" value="Integrin alpha N-terminal domain"/>
    <property type="match status" value="1"/>
</dbReference>
<accession>A0A9W9JH08</accession>
<evidence type="ECO:0008006" key="4">
    <source>
        <dbReference type="Google" id="ProtNLM"/>
    </source>
</evidence>
<dbReference type="Pfam" id="PF00657">
    <property type="entry name" value="Lipase_GDSL"/>
    <property type="match status" value="1"/>
</dbReference>
<protein>
    <recommendedName>
        <fullName evidence="4">SGNH hydrolase-type esterase domain-containing protein</fullName>
    </recommendedName>
</protein>
<sequence>MIVPAMIFRQLSLAWVSVAALAVGHTGHGLPQEAWDASPSINSTSNSLEERVIITPLALRILTLGASITWGHLSSTGNGWVCLAHAYREVYTAAEGSIKYQPNVVLINAGTNDLLQIDDTTVVLSTLIPCADATTESHRGNVNGQYRDLVARMQADKKNVVLADMDPPPPSPANSWLDLKKDYADKIHPNDQGYSKMADIWSQAIDAAMKDGRVKKMHESLVISTGKQDCNKKKTYGDGVYAGGLTQTGSDEDDGTYVHDSKSVGSVLTVESDDDRGQWFFVRLFSRELDDFVGWYERDDKSQAYGVWRNTGKLSPRYVKIADMTAGGLDCIHKGVNFVDVNGFPQAQVRVGDVDGDGRADYCVFENNGDMSCWRNGWIEDTPAYWQDLGKRFSGRDMGNLTGVRLEDINGDGRDDWLWIGDEGETYTETNARSCLKGKLGNGWRPCVLYQKVREALCSSP</sequence>
<reference evidence="2" key="1">
    <citation type="submission" date="2022-11" db="EMBL/GenBank/DDBJ databases">
        <authorList>
            <person name="Petersen C."/>
        </authorList>
    </citation>
    <scope>NUCLEOTIDE SEQUENCE</scope>
    <source>
        <strain evidence="2">IBT 20477</strain>
    </source>
</reference>
<evidence type="ECO:0000256" key="1">
    <source>
        <dbReference type="SAM" id="SignalP"/>
    </source>
</evidence>
<dbReference type="SUPFAM" id="SSF52266">
    <property type="entry name" value="SGNH hydrolase"/>
    <property type="match status" value="1"/>
</dbReference>
<dbReference type="OrthoDB" id="6123at2759"/>
<reference evidence="2" key="2">
    <citation type="journal article" date="2023" name="IMA Fungus">
        <title>Comparative genomic study of the Penicillium genus elucidates a diverse pangenome and 15 lateral gene transfer events.</title>
        <authorList>
            <person name="Petersen C."/>
            <person name="Sorensen T."/>
            <person name="Nielsen M.R."/>
            <person name="Sondergaard T.E."/>
            <person name="Sorensen J.L."/>
            <person name="Fitzpatrick D.A."/>
            <person name="Frisvad J.C."/>
            <person name="Nielsen K.L."/>
        </authorList>
    </citation>
    <scope>NUCLEOTIDE SEQUENCE</scope>
    <source>
        <strain evidence="2">IBT 20477</strain>
    </source>
</reference>
<dbReference type="PANTHER" id="PTHR30383:SF31">
    <property type="entry name" value="SGNH HYDROLASE-TYPE ESTERASE DOMAIN-CONTAINING PROTEIN-RELATED"/>
    <property type="match status" value="1"/>
</dbReference>
<keyword evidence="1" id="KW-0732">Signal</keyword>
<gene>
    <name evidence="2" type="ORF">N7449_006301</name>
</gene>
<evidence type="ECO:0000313" key="3">
    <source>
        <dbReference type="Proteomes" id="UP001150942"/>
    </source>
</evidence>
<organism evidence="2 3">
    <name type="scientific">Penicillium cf. viridicatum</name>
    <dbReference type="NCBI Taxonomy" id="2972119"/>
    <lineage>
        <taxon>Eukaryota</taxon>
        <taxon>Fungi</taxon>
        <taxon>Dikarya</taxon>
        <taxon>Ascomycota</taxon>
        <taxon>Pezizomycotina</taxon>
        <taxon>Eurotiomycetes</taxon>
        <taxon>Eurotiomycetidae</taxon>
        <taxon>Eurotiales</taxon>
        <taxon>Aspergillaceae</taxon>
        <taxon>Penicillium</taxon>
    </lineage>
</organism>
<comment type="caution">
    <text evidence="2">The sequence shown here is derived from an EMBL/GenBank/DDBJ whole genome shotgun (WGS) entry which is preliminary data.</text>
</comment>
<dbReference type="GO" id="GO:0004622">
    <property type="term" value="F:phosphatidylcholine lysophospholipase activity"/>
    <property type="evidence" value="ECO:0007669"/>
    <property type="project" value="TreeGrafter"/>
</dbReference>
<dbReference type="Proteomes" id="UP001150942">
    <property type="component" value="Unassembled WGS sequence"/>
</dbReference>
<dbReference type="PANTHER" id="PTHR30383">
    <property type="entry name" value="THIOESTERASE 1/PROTEASE 1/LYSOPHOSPHOLIPASE L1"/>
    <property type="match status" value="1"/>
</dbReference>
<dbReference type="InterPro" id="IPR001087">
    <property type="entry name" value="GDSL"/>
</dbReference>
<keyword evidence="3" id="KW-1185">Reference proteome</keyword>
<dbReference type="InterPro" id="IPR036514">
    <property type="entry name" value="SGNH_hydro_sf"/>
</dbReference>
<feature type="signal peptide" evidence="1">
    <location>
        <begin position="1"/>
        <end position="29"/>
    </location>
</feature>
<dbReference type="InterPro" id="IPR051532">
    <property type="entry name" value="Ester_Hydrolysis_Enzymes"/>
</dbReference>